<protein>
    <submittedName>
        <fullName evidence="3">Membrane-bound lytic murein transglycosylase F</fullName>
    </submittedName>
</protein>
<dbReference type="PANTHER" id="PTHR35936">
    <property type="entry name" value="MEMBRANE-BOUND LYTIC MUREIN TRANSGLYCOSYLASE F"/>
    <property type="match status" value="1"/>
</dbReference>
<evidence type="ECO:0000313" key="4">
    <source>
        <dbReference type="Proteomes" id="UP000502041"/>
    </source>
</evidence>
<dbReference type="SUPFAM" id="SSF53850">
    <property type="entry name" value="Periplasmic binding protein-like II"/>
    <property type="match status" value="1"/>
</dbReference>
<proteinExistence type="predicted"/>
<dbReference type="RefSeq" id="WP_202882395.1">
    <property type="nucleotide sequence ID" value="NZ_CP051461.1"/>
</dbReference>
<gene>
    <name evidence="3" type="primary">mltF</name>
    <name evidence="3" type="ORF">HC248_03379</name>
</gene>
<feature type="domain" description="Solute-binding protein family 3/N-terminal" evidence="2">
    <location>
        <begin position="20"/>
        <end position="241"/>
    </location>
</feature>
<dbReference type="KEGG" id="pvac:HC248_03379"/>
<dbReference type="Gene3D" id="3.40.190.10">
    <property type="entry name" value="Periplasmic binding protein-like II"/>
    <property type="match status" value="2"/>
</dbReference>
<sequence length="253" mass="26306">MTNPLSLSAAIAAQIAPSGVLRAAINLGNPILANTDAATGVPVGVSVDLACGFARLLGVELALQVFDGAAKAVDAVRSGAADIGFFAIDPLRGAGITFTAPYVLIEGSYMVAASSGLQKNEDVDQADTRIVVGKGSAYDLFLTREIKQASLVRAATSQAVVDLFVAEQMEVAAGVRQQLLADAKRLPGLRLLPGRFMVIEQAMGLAKNHSDDAARALFDYVEAMKKNGFVQEALERHGVSGAVLAPLSQNLDA</sequence>
<dbReference type="InterPro" id="IPR001638">
    <property type="entry name" value="Solute-binding_3/MltF_N"/>
</dbReference>
<dbReference type="PANTHER" id="PTHR35936:SF17">
    <property type="entry name" value="ARGININE-BINDING EXTRACELLULAR PROTEIN ARTP"/>
    <property type="match status" value="1"/>
</dbReference>
<name>A0A6H2HDU3_9BURK</name>
<dbReference type="Proteomes" id="UP000502041">
    <property type="component" value="Chromosome"/>
</dbReference>
<evidence type="ECO:0000313" key="3">
    <source>
        <dbReference type="EMBL" id="QJC58042.1"/>
    </source>
</evidence>
<organism evidence="3 4">
    <name type="scientific">Polaromonas vacuolata</name>
    <dbReference type="NCBI Taxonomy" id="37448"/>
    <lineage>
        <taxon>Bacteria</taxon>
        <taxon>Pseudomonadati</taxon>
        <taxon>Pseudomonadota</taxon>
        <taxon>Betaproteobacteria</taxon>
        <taxon>Burkholderiales</taxon>
        <taxon>Comamonadaceae</taxon>
        <taxon>Polaromonas</taxon>
    </lineage>
</organism>
<evidence type="ECO:0000259" key="2">
    <source>
        <dbReference type="SMART" id="SM00062"/>
    </source>
</evidence>
<keyword evidence="1" id="KW-0732">Signal</keyword>
<dbReference type="AlphaFoldDB" id="A0A6H2HDU3"/>
<keyword evidence="4" id="KW-1185">Reference proteome</keyword>
<dbReference type="EMBL" id="CP051461">
    <property type="protein sequence ID" value="QJC58042.1"/>
    <property type="molecule type" value="Genomic_DNA"/>
</dbReference>
<accession>A0A6H2HDU3</accession>
<reference evidence="3 4" key="1">
    <citation type="submission" date="2020-04" db="EMBL/GenBank/DDBJ databases">
        <title>Complete genome of a Psychrophilic, Marine, Gas Vacuolate Bacterium Polaromonas vacuolata KCTC 22033T.</title>
        <authorList>
            <person name="Hwang K."/>
            <person name="Kim K.M."/>
        </authorList>
    </citation>
    <scope>NUCLEOTIDE SEQUENCE [LARGE SCALE GENOMIC DNA]</scope>
    <source>
        <strain evidence="3 4">KCTC 22033</strain>
    </source>
</reference>
<evidence type="ECO:0000256" key="1">
    <source>
        <dbReference type="ARBA" id="ARBA00022729"/>
    </source>
</evidence>
<dbReference type="Pfam" id="PF00497">
    <property type="entry name" value="SBP_bac_3"/>
    <property type="match status" value="1"/>
</dbReference>
<dbReference type="SMART" id="SM00062">
    <property type="entry name" value="PBPb"/>
    <property type="match status" value="1"/>
</dbReference>